<feature type="compositionally biased region" description="Polar residues" evidence="2">
    <location>
        <begin position="460"/>
        <end position="471"/>
    </location>
</feature>
<evidence type="ECO:0000256" key="2">
    <source>
        <dbReference type="SAM" id="MobiDB-lite"/>
    </source>
</evidence>
<sequence length="481" mass="53108">MTLHTSPSIMHHGRVAPLWHVQQSHATSEASEVERSSSLGQEGVTLVNDCMFTLKKDILGFHGTQIHFDDRPSVLEAEVVRLRSQASSLANAVTAAKALAQTQANDHKKQVFELEHLLDLAMTGISQLQARNDELEQSCTASERRLLSYEERFCDSDTMLRAAVSQVEQLTSETEKLADQKAALYDTLSQSLATSGQKQEDLEAEIQGLQAALAGRDAEVLSARKELQIVREEAVDKVDAIEAAWDKKHSEAVSKFERKIGFLRSERIRHRDVGKEHKEKAAYVEKQKDAAESALATCRVDLQTTSLKLKVAQEALKCAKAQTEAYLQRGQASERHIQHLESLLPIESKSAKRLLNLGDKLDKAMAKARTRTPAEDVTNRRVTSNGTSRYGLSYVPGLHGTPYEPVARANSFPVPDWSLSGDSSASFIKMHASNLIDVSEGEILFGSMGTTVNPMDKSPFQAQSKGPSLNKAQRAANRRRL</sequence>
<keyword evidence="4" id="KW-1185">Reference proteome</keyword>
<evidence type="ECO:0000313" key="4">
    <source>
        <dbReference type="Proteomes" id="UP000076727"/>
    </source>
</evidence>
<feature type="region of interest" description="Disordered" evidence="2">
    <location>
        <begin position="454"/>
        <end position="481"/>
    </location>
</feature>
<evidence type="ECO:0000313" key="3">
    <source>
        <dbReference type="EMBL" id="KZT65833.1"/>
    </source>
</evidence>
<evidence type="ECO:0000256" key="1">
    <source>
        <dbReference type="SAM" id="Coils"/>
    </source>
</evidence>
<gene>
    <name evidence="3" type="ORF">DAEQUDRAFT_814013</name>
</gene>
<dbReference type="OrthoDB" id="2795386at2759"/>
<protein>
    <submittedName>
        <fullName evidence="3">Uncharacterized protein</fullName>
    </submittedName>
</protein>
<accession>A0A165ML74</accession>
<dbReference type="AlphaFoldDB" id="A0A165ML74"/>
<dbReference type="Proteomes" id="UP000076727">
    <property type="component" value="Unassembled WGS sequence"/>
</dbReference>
<dbReference type="EMBL" id="KV429099">
    <property type="protein sequence ID" value="KZT65833.1"/>
    <property type="molecule type" value="Genomic_DNA"/>
</dbReference>
<organism evidence="3 4">
    <name type="scientific">Daedalea quercina L-15889</name>
    <dbReference type="NCBI Taxonomy" id="1314783"/>
    <lineage>
        <taxon>Eukaryota</taxon>
        <taxon>Fungi</taxon>
        <taxon>Dikarya</taxon>
        <taxon>Basidiomycota</taxon>
        <taxon>Agaricomycotina</taxon>
        <taxon>Agaricomycetes</taxon>
        <taxon>Polyporales</taxon>
        <taxon>Fomitopsis</taxon>
    </lineage>
</organism>
<feature type="coiled-coil region" evidence="1">
    <location>
        <begin position="302"/>
        <end position="329"/>
    </location>
</feature>
<keyword evidence="1" id="KW-0175">Coiled coil</keyword>
<dbReference type="SUPFAM" id="SSF57997">
    <property type="entry name" value="Tropomyosin"/>
    <property type="match status" value="1"/>
</dbReference>
<dbReference type="STRING" id="1314783.A0A165ML74"/>
<reference evidence="3 4" key="1">
    <citation type="journal article" date="2016" name="Mol. Biol. Evol.">
        <title>Comparative Genomics of Early-Diverging Mushroom-Forming Fungi Provides Insights into the Origins of Lignocellulose Decay Capabilities.</title>
        <authorList>
            <person name="Nagy L.G."/>
            <person name="Riley R."/>
            <person name="Tritt A."/>
            <person name="Adam C."/>
            <person name="Daum C."/>
            <person name="Floudas D."/>
            <person name="Sun H."/>
            <person name="Yadav J.S."/>
            <person name="Pangilinan J."/>
            <person name="Larsson K.H."/>
            <person name="Matsuura K."/>
            <person name="Barry K."/>
            <person name="Labutti K."/>
            <person name="Kuo R."/>
            <person name="Ohm R.A."/>
            <person name="Bhattacharya S.S."/>
            <person name="Shirouzu T."/>
            <person name="Yoshinaga Y."/>
            <person name="Martin F.M."/>
            <person name="Grigoriev I.V."/>
            <person name="Hibbett D.S."/>
        </authorList>
    </citation>
    <scope>NUCLEOTIDE SEQUENCE [LARGE SCALE GENOMIC DNA]</scope>
    <source>
        <strain evidence="3 4">L-15889</strain>
    </source>
</reference>
<feature type="coiled-coil region" evidence="1">
    <location>
        <begin position="118"/>
        <end position="244"/>
    </location>
</feature>
<proteinExistence type="predicted"/>
<name>A0A165ML74_9APHY</name>